<evidence type="ECO:0000313" key="5">
    <source>
        <dbReference type="Proteomes" id="UP000027036"/>
    </source>
</evidence>
<reference evidence="4 5" key="1">
    <citation type="submission" date="2014-02" db="EMBL/GenBank/DDBJ databases">
        <title>Comparative genomics of Haemophilus parasuis isolated from pig lungs.</title>
        <authorList>
            <person name="Kittichotirat W."/>
            <person name="Bumgarner R.E."/>
            <person name="Lawrence P."/>
        </authorList>
    </citation>
    <scope>NUCLEOTIDE SEQUENCE [LARGE SCALE GENOMIC DNA]</scope>
    <source>
        <strain evidence="4 5">HPS10</strain>
    </source>
</reference>
<feature type="transmembrane region" description="Helical" evidence="2">
    <location>
        <begin position="530"/>
        <end position="556"/>
    </location>
</feature>
<dbReference type="Gene3D" id="1.10.287.1490">
    <property type="match status" value="1"/>
</dbReference>
<proteinExistence type="predicted"/>
<evidence type="ECO:0000313" key="4">
    <source>
        <dbReference type="EMBL" id="KDB48628.1"/>
    </source>
</evidence>
<dbReference type="SUPFAM" id="SSF57997">
    <property type="entry name" value="Tropomyosin"/>
    <property type="match status" value="1"/>
</dbReference>
<dbReference type="RefSeq" id="WP_035522650.1">
    <property type="nucleotide sequence ID" value="NZ_JDSO01000033.1"/>
</dbReference>
<feature type="domain" description="Tape measure protein N-terminal" evidence="3">
    <location>
        <begin position="222"/>
        <end position="401"/>
    </location>
</feature>
<dbReference type="InterPro" id="IPR053058">
    <property type="entry name" value="Mulikevirus_tape_measure"/>
</dbReference>
<dbReference type="PANTHER" id="PTHR38812:SF2">
    <property type="entry name" value="MU-LIKE PROPHAGE FLUMU PROTEIN GP42"/>
    <property type="match status" value="1"/>
</dbReference>
<evidence type="ECO:0000256" key="2">
    <source>
        <dbReference type="SAM" id="Phobius"/>
    </source>
</evidence>
<keyword evidence="2" id="KW-0472">Membrane</keyword>
<dbReference type="Proteomes" id="UP000027036">
    <property type="component" value="Unassembled WGS sequence"/>
</dbReference>
<protein>
    <submittedName>
        <fullName evidence="4">Tail protein</fullName>
    </submittedName>
</protein>
<name>A0A836MF91_GLAPU</name>
<feature type="coiled-coil region" evidence="1">
    <location>
        <begin position="28"/>
        <end position="62"/>
    </location>
</feature>
<dbReference type="Pfam" id="PF20155">
    <property type="entry name" value="TMP_3"/>
    <property type="match status" value="1"/>
</dbReference>
<dbReference type="InterPro" id="IPR013491">
    <property type="entry name" value="Tape_meas_N"/>
</dbReference>
<keyword evidence="2" id="KW-0812">Transmembrane</keyword>
<comment type="caution">
    <text evidence="4">The sequence shown here is derived from an EMBL/GenBank/DDBJ whole genome shotgun (WGS) entry which is preliminary data.</text>
</comment>
<dbReference type="Gene3D" id="1.20.120.20">
    <property type="entry name" value="Apolipoprotein"/>
    <property type="match status" value="1"/>
</dbReference>
<dbReference type="PANTHER" id="PTHR38812">
    <property type="entry name" value="MU-LIKE PROPHAGE FLUMU PROTEIN GP42"/>
    <property type="match status" value="1"/>
</dbReference>
<feature type="transmembrane region" description="Helical" evidence="2">
    <location>
        <begin position="478"/>
        <end position="499"/>
    </location>
</feature>
<accession>A0A836MF91</accession>
<keyword evidence="1" id="KW-0175">Coiled coil</keyword>
<evidence type="ECO:0000259" key="3">
    <source>
        <dbReference type="Pfam" id="PF20155"/>
    </source>
</evidence>
<sequence length="811" mass="88983">MSKDLKIQVVLSAIDKLTAPFRNATQSVQKTAKTLSEHQSKLKSLQKEYNSNEAQIKKYASTLNPLKSKLSENTSQLAKAYAEVRRMESAMKGMNQPTAEFAKKLEKAKQNVVQLKSEQAKTVTKLREARAEFVKNGFKASEIANKQSILRRSMQSANNEIDKQKSKLEKLNAVKVRNEKYRANIEALKSGSERLHNLGSRSMITGAALAAPVVGMGKGVASMAQTAGKFEQYKTVLETVEGSSEKANQSFEWVKQFAVDTPANLDDAMEAFVRLKAYGLDPTNGLMHTLSDTSAAMGKPVMQAVEAIADAVTGENERLKEFGIKGSAIKGTNFIEYSYTDKDGKQRVAKVDKNNRKQIESTLQAIWNEKYKGAAEKQSKTLLGIWSKLGDVWTNFQMQVMDTGAFDWIKGKIQGVLDTLDKMQQNGELQKWAEAFGSVIMEVAQGLWAFGEKVFTVVKWVAEFAKENKGIIATFVQWSAYIGSVLIIVGILSTALSFLLYPVSRIAFGFVQWGSKASIVFSVLQKGIKMLSVAFASNPIGLAITAIIGILALLYFNWEKVKNAIGTAWDWLKTKFADSWFVNAINGIIFAVNNWNVVVDTVTKSIGNKFESLKNTVMGLWNGITSSITNAFNKAMEFLGLETRINSVSDGVGKVASKIVPPEHANQIEKTAQMAANQGFAQGGYTGNGGKYEPKGIVHGGEYVMTKEATSRIGVANLNRLNYDGVAGMAALASTVALAQPMPAVKVDNRPLIAPTQIQRQTPPPVNQSVNITVNATAGQSAEEIVRLVARELEKQQRNAQAKARSRYWDK</sequence>
<evidence type="ECO:0000256" key="1">
    <source>
        <dbReference type="SAM" id="Coils"/>
    </source>
</evidence>
<dbReference type="AlphaFoldDB" id="A0A836MF91"/>
<feature type="coiled-coil region" evidence="1">
    <location>
        <begin position="98"/>
        <end position="125"/>
    </location>
</feature>
<dbReference type="EMBL" id="JDSO01000033">
    <property type="protein sequence ID" value="KDB48628.1"/>
    <property type="molecule type" value="Genomic_DNA"/>
</dbReference>
<keyword evidence="2" id="KW-1133">Transmembrane helix</keyword>
<organism evidence="4 5">
    <name type="scientific">Glaesserella parasuis HPS10</name>
    <dbReference type="NCBI Taxonomy" id="1450514"/>
    <lineage>
        <taxon>Bacteria</taxon>
        <taxon>Pseudomonadati</taxon>
        <taxon>Pseudomonadota</taxon>
        <taxon>Gammaproteobacteria</taxon>
        <taxon>Pasteurellales</taxon>
        <taxon>Pasteurellaceae</taxon>
        <taxon>Glaesserella</taxon>
    </lineage>
</organism>
<gene>
    <name evidence="4" type="ORF">HPS10_02870</name>
</gene>